<comment type="caution">
    <text evidence="9">The sequence shown here is derived from an EMBL/GenBank/DDBJ whole genome shotgun (WGS) entry which is preliminary data.</text>
</comment>
<name>A0AAV7BG24_ENGPU</name>
<evidence type="ECO:0000256" key="1">
    <source>
        <dbReference type="ARBA" id="ARBA00022723"/>
    </source>
</evidence>
<evidence type="ECO:0000256" key="5">
    <source>
        <dbReference type="PROSITE-ProRule" id="PRU00042"/>
    </source>
</evidence>
<keyword evidence="1" id="KW-0479">Metal-binding</keyword>
<feature type="domain" description="C2H2-type" evidence="8">
    <location>
        <begin position="1185"/>
        <end position="1208"/>
    </location>
</feature>
<dbReference type="InterPro" id="IPR003604">
    <property type="entry name" value="Matrin/U1-like-C_Znf_C2H2"/>
</dbReference>
<evidence type="ECO:0000313" key="9">
    <source>
        <dbReference type="EMBL" id="KAG8571394.1"/>
    </source>
</evidence>
<dbReference type="InterPro" id="IPR036236">
    <property type="entry name" value="Znf_C2H2_sf"/>
</dbReference>
<dbReference type="PANTHER" id="PTHR24403:SF60">
    <property type="entry name" value="ZINC FINGER PROTEIN 407"/>
    <property type="match status" value="1"/>
</dbReference>
<evidence type="ECO:0000313" key="10">
    <source>
        <dbReference type="Proteomes" id="UP000824782"/>
    </source>
</evidence>
<gene>
    <name evidence="9" type="ORF">GDO81_011626</name>
</gene>
<dbReference type="PANTHER" id="PTHR24403">
    <property type="entry name" value="ZINC FINGER PROTEIN"/>
    <property type="match status" value="1"/>
</dbReference>
<dbReference type="InterPro" id="IPR050688">
    <property type="entry name" value="Zinc_finger/UBP_domain"/>
</dbReference>
<protein>
    <recommendedName>
        <fullName evidence="8">C2H2-type domain-containing protein</fullName>
    </recommendedName>
</protein>
<evidence type="ECO:0000256" key="3">
    <source>
        <dbReference type="ARBA" id="ARBA00022771"/>
    </source>
</evidence>
<dbReference type="GO" id="GO:0005634">
    <property type="term" value="C:nucleus"/>
    <property type="evidence" value="ECO:0007669"/>
    <property type="project" value="TreeGrafter"/>
</dbReference>
<feature type="compositionally biased region" description="Basic and acidic residues" evidence="7">
    <location>
        <begin position="22"/>
        <end position="34"/>
    </location>
</feature>
<feature type="domain" description="C2H2-type" evidence="8">
    <location>
        <begin position="1143"/>
        <end position="1172"/>
    </location>
</feature>
<dbReference type="FunFam" id="3.30.160.60:FF:001109">
    <property type="entry name" value="Zinc finger protein 407"/>
    <property type="match status" value="1"/>
</dbReference>
<proteinExistence type="predicted"/>
<dbReference type="Proteomes" id="UP000824782">
    <property type="component" value="Unassembled WGS sequence"/>
</dbReference>
<dbReference type="PROSITE" id="PS50157">
    <property type="entry name" value="ZINC_FINGER_C2H2_2"/>
    <property type="match status" value="5"/>
</dbReference>
<dbReference type="EMBL" id="WNYA01000005">
    <property type="protein sequence ID" value="KAG8571394.1"/>
    <property type="molecule type" value="Genomic_DNA"/>
</dbReference>
<evidence type="ECO:0000256" key="7">
    <source>
        <dbReference type="SAM" id="MobiDB-lite"/>
    </source>
</evidence>
<feature type="region of interest" description="Disordered" evidence="7">
    <location>
        <begin position="801"/>
        <end position="831"/>
    </location>
</feature>
<dbReference type="FunFam" id="3.30.160.60:FF:000721">
    <property type="entry name" value="Zinc finger protein 407"/>
    <property type="match status" value="1"/>
</dbReference>
<dbReference type="GO" id="GO:0008270">
    <property type="term" value="F:zinc ion binding"/>
    <property type="evidence" value="ECO:0007669"/>
    <property type="project" value="UniProtKB-KW"/>
</dbReference>
<dbReference type="FunFam" id="3.30.160.60:FF:001138">
    <property type="entry name" value="zinc finger protein 407 isoform X1"/>
    <property type="match status" value="1"/>
</dbReference>
<dbReference type="GO" id="GO:0045944">
    <property type="term" value="P:positive regulation of transcription by RNA polymerase II"/>
    <property type="evidence" value="ECO:0007669"/>
    <property type="project" value="TreeGrafter"/>
</dbReference>
<dbReference type="SUPFAM" id="SSF57667">
    <property type="entry name" value="beta-beta-alpha zinc fingers"/>
    <property type="match status" value="3"/>
</dbReference>
<dbReference type="SMART" id="SM00355">
    <property type="entry name" value="ZnF_C2H2"/>
    <property type="match status" value="15"/>
</dbReference>
<evidence type="ECO:0000256" key="4">
    <source>
        <dbReference type="ARBA" id="ARBA00022833"/>
    </source>
</evidence>
<organism evidence="9 10">
    <name type="scientific">Engystomops pustulosus</name>
    <name type="common">Tungara frog</name>
    <name type="synonym">Physalaemus pustulosus</name>
    <dbReference type="NCBI Taxonomy" id="76066"/>
    <lineage>
        <taxon>Eukaryota</taxon>
        <taxon>Metazoa</taxon>
        <taxon>Chordata</taxon>
        <taxon>Craniata</taxon>
        <taxon>Vertebrata</taxon>
        <taxon>Euteleostomi</taxon>
        <taxon>Amphibia</taxon>
        <taxon>Batrachia</taxon>
        <taxon>Anura</taxon>
        <taxon>Neobatrachia</taxon>
        <taxon>Hyloidea</taxon>
        <taxon>Leptodactylidae</taxon>
        <taxon>Leiuperinae</taxon>
        <taxon>Engystomops</taxon>
    </lineage>
</organism>
<reference evidence="9" key="1">
    <citation type="thesis" date="2020" institute="ProQuest LLC" country="789 East Eisenhower Parkway, Ann Arbor, MI, USA">
        <title>Comparative Genomics and Chromosome Evolution.</title>
        <authorList>
            <person name="Mudd A.B."/>
        </authorList>
    </citation>
    <scope>NUCLEOTIDE SEQUENCE</scope>
    <source>
        <strain evidence="9">237g6f4</strain>
        <tissue evidence="9">Blood</tissue>
    </source>
</reference>
<keyword evidence="2" id="KW-0677">Repeat</keyword>
<keyword evidence="3 5" id="KW-0863">Zinc-finger</keyword>
<feature type="domain" description="C2H2-type" evidence="8">
    <location>
        <begin position="562"/>
        <end position="590"/>
    </location>
</feature>
<evidence type="ECO:0000259" key="8">
    <source>
        <dbReference type="PROSITE" id="PS50157"/>
    </source>
</evidence>
<feature type="region of interest" description="Disordered" evidence="7">
    <location>
        <begin position="643"/>
        <end position="694"/>
    </location>
</feature>
<feature type="domain" description="C2H2-type" evidence="8">
    <location>
        <begin position="699"/>
        <end position="727"/>
    </location>
</feature>
<dbReference type="GO" id="GO:0003676">
    <property type="term" value="F:nucleic acid binding"/>
    <property type="evidence" value="ECO:0007669"/>
    <property type="project" value="InterPro"/>
</dbReference>
<feature type="region of interest" description="Disordered" evidence="7">
    <location>
        <begin position="1"/>
        <end position="52"/>
    </location>
</feature>
<feature type="compositionally biased region" description="Polar residues" evidence="7">
    <location>
        <begin position="801"/>
        <end position="829"/>
    </location>
</feature>
<keyword evidence="6" id="KW-0175">Coiled coil</keyword>
<feature type="domain" description="C2H2-type" evidence="8">
    <location>
        <begin position="1266"/>
        <end position="1293"/>
    </location>
</feature>
<evidence type="ECO:0000256" key="6">
    <source>
        <dbReference type="SAM" id="Coils"/>
    </source>
</evidence>
<dbReference type="SMART" id="SM00451">
    <property type="entry name" value="ZnF_U1"/>
    <property type="match status" value="5"/>
</dbReference>
<keyword evidence="10" id="KW-1185">Reference proteome</keyword>
<dbReference type="PROSITE" id="PS00028">
    <property type="entry name" value="ZINC_FINGER_C2H2_1"/>
    <property type="match status" value="4"/>
</dbReference>
<accession>A0AAV7BG24</accession>
<keyword evidence="4" id="KW-0862">Zinc</keyword>
<feature type="coiled-coil region" evidence="6">
    <location>
        <begin position="1205"/>
        <end position="1232"/>
    </location>
</feature>
<evidence type="ECO:0000256" key="2">
    <source>
        <dbReference type="ARBA" id="ARBA00022737"/>
    </source>
</evidence>
<sequence>MENEERQKSLSLAEEVSTVEETDGKIGITKDDHSNPSQGISEFPHNKRTYSEPCSVSEVKEDNLENPCLSKRLKLETELLIPGKDASTQDCLHGQQHVHDSEVNNAGKDHFDLSPNRAQCIDCSTALTKEGDLNKCTTSNSGEKVGDYENNADKAPEVAAVDTLPSSAAQIETHFQYSYEQFLHSHVVDDCKRKGENKLCQKTVVKKGNNKRAKYGIQKSNPNAKILETPTPLSQGNKDGTGNLQTEVALSESKEELVPAASLLDSCKQKELATSEDSETATNVKSLSKSISKIIAKRKNDRKRYERMCLFRRKNSFGQLKRPIQLMANKDKLEDSMGHLIGNLTPAKTFLEKSEVATYLTDEGVTHLDVVYDVESESTLPPATFKIIRTTQLTEQYACVYCKTVASTKENFILHFWKRHAAQMQFYCQPCGYSCVTRVEFEKHCQNDNHKKGSVLLNCYLCGLDTAKESIFKTHMKSKHKMCFYCSICGIYFKTDDERLHHETSEAHIWAQENRCHTADNMEAKTGPPNECVREGESNPALQAVDIPTQASLEKEVKKTQFQCKKCFYKTRSSTVLTRHIKLRHTHEYHFLCKACNIYTMYKEGMERHIKRSKHIENAKKNNIGLLFDECIERVSFIEPANMHKDGPQEENGDEAQSPSGITAPSPKESYCSKHALSPTDAMRIHTPKRGRPKGNLSISCTHCGLMASSVTNLKVHIRRKHTHQYNYKCKVCNYNTVTKGDMERHCITKKHKTRVEEQELVQQKAEIVVTTDGTKFETSVKKKGNTIAINNEHMYIGTASTPLPNSQKEQPTPTDNPVSTEIKPSTSEPFDKALGDALNLSTRKCMYCEFVGDSASLELHVKKNHMKEFEYYCKACGFCAPTHKDMITHASSEVHKAKLQPPPQSPSTLPSLVENAEFNAEGIPDNTSNESIIVFDQNLQNNKSADQCPVSQLKTDVIIDVSQSTSKSDTTEDGAGVRNSNILKNESLEQTNSITFSVQGNASKEVAAQESFTHEDFKLKDASSSPEKLSEIEVVPEVLSEPSKIASTGSDNQNENIFDSSIVKLNIVGTESQGNERTNRPKIIDLRHKTHELQVVRKKKANGSAQGDANRIRCNDCGFLADGLSGLNVHISMKHPVKEKHFHCLLCGKSFFTESNLHQHLASIGHTKNELASFEERPEGGGTFKCVKCTEPFDSEQSLFIHIKEQHEELLREVNKYIEEDTEQINKEREENQGNMCKYCGKICKSSNSMAFLAHIRTHTGSKPFKCKICNFAAAQLGDARNHVKRHLGMREYKCHICGRRRGGRSKINVLSCASTLHQAARKLPLVNAHL</sequence>
<dbReference type="InterPro" id="IPR013087">
    <property type="entry name" value="Znf_C2H2_type"/>
</dbReference>
<dbReference type="Gene3D" id="3.30.160.60">
    <property type="entry name" value="Classic Zinc Finger"/>
    <property type="match status" value="5"/>
</dbReference>